<feature type="compositionally biased region" description="Basic and acidic residues" evidence="1">
    <location>
        <begin position="386"/>
        <end position="409"/>
    </location>
</feature>
<evidence type="ECO:0000313" key="2">
    <source>
        <dbReference type="EMBL" id="CAI2192293.1"/>
    </source>
</evidence>
<proteinExistence type="predicted"/>
<keyword evidence="3" id="KW-1185">Reference proteome</keyword>
<evidence type="ECO:0000256" key="1">
    <source>
        <dbReference type="SAM" id="MobiDB-lite"/>
    </source>
</evidence>
<gene>
    <name evidence="2" type="ORF">FWILDA_LOCUS15505</name>
</gene>
<dbReference type="AlphaFoldDB" id="A0A9W4T2N6"/>
<comment type="caution">
    <text evidence="2">The sequence shown here is derived from an EMBL/GenBank/DDBJ whole genome shotgun (WGS) entry which is preliminary data.</text>
</comment>
<feature type="compositionally biased region" description="Basic and acidic residues" evidence="1">
    <location>
        <begin position="282"/>
        <end position="346"/>
    </location>
</feature>
<organism evidence="2 3">
    <name type="scientific">Funneliformis geosporum</name>
    <dbReference type="NCBI Taxonomy" id="1117311"/>
    <lineage>
        <taxon>Eukaryota</taxon>
        <taxon>Fungi</taxon>
        <taxon>Fungi incertae sedis</taxon>
        <taxon>Mucoromycota</taxon>
        <taxon>Glomeromycotina</taxon>
        <taxon>Glomeromycetes</taxon>
        <taxon>Glomerales</taxon>
        <taxon>Glomeraceae</taxon>
        <taxon>Funneliformis</taxon>
    </lineage>
</organism>
<accession>A0A9W4T2N6</accession>
<reference evidence="2" key="1">
    <citation type="submission" date="2022-08" db="EMBL/GenBank/DDBJ databases">
        <authorList>
            <person name="Kallberg Y."/>
            <person name="Tangrot J."/>
            <person name="Rosling A."/>
        </authorList>
    </citation>
    <scope>NUCLEOTIDE SEQUENCE</scope>
    <source>
        <strain evidence="2">Wild A</strain>
    </source>
</reference>
<feature type="region of interest" description="Disordered" evidence="1">
    <location>
        <begin position="381"/>
        <end position="409"/>
    </location>
</feature>
<feature type="region of interest" description="Disordered" evidence="1">
    <location>
        <begin position="282"/>
        <end position="354"/>
    </location>
</feature>
<name>A0A9W4T2N6_9GLOM</name>
<evidence type="ECO:0000313" key="3">
    <source>
        <dbReference type="Proteomes" id="UP001153678"/>
    </source>
</evidence>
<sequence length="409" mass="48588">MFKGINEEYKKDLEKLNNGSDFYFYFTDLELVEKNDYRRKCRLLSEELSQKLHSIYSSSHTGNVPPLKFIDFELDIYNSINDRFFFPNENYHYGQLALDLPNCRWLLGLKKTSIQNSEVLSEGTLRINFKVEITCTVVKFSYKTYSRYEEDKFAENKGDEVYSTYKSALQDIENTIQNGNLDFTTLAESMLFLGESYIYSRPTDCFCNSPEEMAPDRIAKYYETHLKKFALIKRIIDKFNDYKNQVIREIIQKAQKQGNRKEITNYQTDQLEKDIETLVEAKKKSTQERQQAEKKAKENARKEEERLKKEREEREKKEAEEKKQKEKKETEEKDKAAKEQAKRQDELSPEYQNWESQINQITDIQQITHLQDRILADIKARRKDKKIAQKVKENLNKARTGTKEEKEQA</sequence>
<dbReference type="Proteomes" id="UP001153678">
    <property type="component" value="Unassembled WGS sequence"/>
</dbReference>
<dbReference type="OrthoDB" id="10529947at2759"/>
<protein>
    <submittedName>
        <fullName evidence="2">3866_t:CDS:1</fullName>
    </submittedName>
</protein>
<dbReference type="EMBL" id="CAMKVN010008202">
    <property type="protein sequence ID" value="CAI2192293.1"/>
    <property type="molecule type" value="Genomic_DNA"/>
</dbReference>